<reference evidence="2" key="1">
    <citation type="journal article" date="2019" name="Int. J. Syst. Evol. Microbiol.">
        <title>The Global Catalogue of Microorganisms (GCM) 10K type strain sequencing project: providing services to taxonomists for standard genome sequencing and annotation.</title>
        <authorList>
            <consortium name="The Broad Institute Genomics Platform"/>
            <consortium name="The Broad Institute Genome Sequencing Center for Infectious Disease"/>
            <person name="Wu L."/>
            <person name="Ma J."/>
        </authorList>
    </citation>
    <scope>NUCLEOTIDE SEQUENCE [LARGE SCALE GENOMIC DNA]</scope>
    <source>
        <strain evidence="2">ICMP 19430</strain>
    </source>
</reference>
<keyword evidence="2" id="KW-1185">Reference proteome</keyword>
<dbReference type="SUPFAM" id="SSF53335">
    <property type="entry name" value="S-adenosyl-L-methionine-dependent methyltransferases"/>
    <property type="match status" value="1"/>
</dbReference>
<accession>A0ABW2RST6</accession>
<organism evidence="1 2">
    <name type="scientific">Rhodococcus daqingensis</name>
    <dbReference type="NCBI Taxonomy" id="2479363"/>
    <lineage>
        <taxon>Bacteria</taxon>
        <taxon>Bacillati</taxon>
        <taxon>Actinomycetota</taxon>
        <taxon>Actinomycetes</taxon>
        <taxon>Mycobacteriales</taxon>
        <taxon>Nocardiaceae</taxon>
        <taxon>Rhodococcus</taxon>
    </lineage>
</organism>
<dbReference type="RefSeq" id="WP_378401479.1">
    <property type="nucleotide sequence ID" value="NZ_JBHTCS010000002.1"/>
</dbReference>
<evidence type="ECO:0008006" key="3">
    <source>
        <dbReference type="Google" id="ProtNLM"/>
    </source>
</evidence>
<protein>
    <recommendedName>
        <fullName evidence="3">Methyltransferase</fullName>
    </recommendedName>
</protein>
<dbReference type="InterPro" id="IPR029063">
    <property type="entry name" value="SAM-dependent_MTases_sf"/>
</dbReference>
<name>A0ABW2RST6_9NOCA</name>
<evidence type="ECO:0000313" key="1">
    <source>
        <dbReference type="EMBL" id="MFC7446895.1"/>
    </source>
</evidence>
<proteinExistence type="predicted"/>
<comment type="caution">
    <text evidence="1">The sequence shown here is derived from an EMBL/GenBank/DDBJ whole genome shotgun (WGS) entry which is preliminary data.</text>
</comment>
<dbReference type="Gene3D" id="3.40.50.150">
    <property type="entry name" value="Vaccinia Virus protein VP39"/>
    <property type="match status" value="1"/>
</dbReference>
<dbReference type="EMBL" id="JBHTCS010000002">
    <property type="protein sequence ID" value="MFC7446895.1"/>
    <property type="molecule type" value="Genomic_DNA"/>
</dbReference>
<evidence type="ECO:0000313" key="2">
    <source>
        <dbReference type="Proteomes" id="UP001596484"/>
    </source>
</evidence>
<dbReference type="Proteomes" id="UP001596484">
    <property type="component" value="Unassembled WGS sequence"/>
</dbReference>
<sequence>MSRRGERASAEAFRVLAPGGRFGADHLTRDPVPYLESAGFTVDEVHRSG</sequence>
<gene>
    <name evidence="1" type="ORF">ACFQS9_03220</name>
</gene>